<evidence type="ECO:0000313" key="5">
    <source>
        <dbReference type="EMBL" id="CAH2316634.1"/>
    </source>
</evidence>
<dbReference type="GO" id="GO:0008146">
    <property type="term" value="F:sulfotransferase activity"/>
    <property type="evidence" value="ECO:0007669"/>
    <property type="project" value="InterPro"/>
</dbReference>
<keyword evidence="2 3" id="KW-0808">Transferase</keyword>
<keyword evidence="6" id="KW-1185">Reference proteome</keyword>
<feature type="domain" description="Sulfotransferase" evidence="4">
    <location>
        <begin position="32"/>
        <end position="200"/>
    </location>
</feature>
<evidence type="ECO:0000313" key="6">
    <source>
        <dbReference type="Proteomes" id="UP001295444"/>
    </source>
</evidence>
<evidence type="ECO:0000256" key="3">
    <source>
        <dbReference type="RuleBase" id="RU361155"/>
    </source>
</evidence>
<name>A0AAD1WPC1_PELCU</name>
<dbReference type="AlphaFoldDB" id="A0AAD1WPC1"/>
<protein>
    <recommendedName>
        <fullName evidence="3">Sulfotransferase</fullName>
        <ecNumber evidence="3">2.8.2.-</ecNumber>
    </recommendedName>
</protein>
<gene>
    <name evidence="5" type="ORF">PECUL_23A038611</name>
</gene>
<dbReference type="InterPro" id="IPR027417">
    <property type="entry name" value="P-loop_NTPase"/>
</dbReference>
<dbReference type="EMBL" id="OW240920">
    <property type="protein sequence ID" value="CAH2316634.1"/>
    <property type="molecule type" value="Genomic_DNA"/>
</dbReference>
<proteinExistence type="inferred from homology"/>
<dbReference type="Pfam" id="PF00685">
    <property type="entry name" value="Sulfotransfer_1"/>
    <property type="match status" value="1"/>
</dbReference>
<evidence type="ECO:0000256" key="1">
    <source>
        <dbReference type="ARBA" id="ARBA00005771"/>
    </source>
</evidence>
<dbReference type="SUPFAM" id="SSF52540">
    <property type="entry name" value="P-loop containing nucleoside triphosphate hydrolases"/>
    <property type="match status" value="1"/>
</dbReference>
<dbReference type="InterPro" id="IPR000863">
    <property type="entry name" value="Sulfotransferase_dom"/>
</dbReference>
<organism evidence="5 6">
    <name type="scientific">Pelobates cultripes</name>
    <name type="common">Western spadefoot toad</name>
    <dbReference type="NCBI Taxonomy" id="61616"/>
    <lineage>
        <taxon>Eukaryota</taxon>
        <taxon>Metazoa</taxon>
        <taxon>Chordata</taxon>
        <taxon>Craniata</taxon>
        <taxon>Vertebrata</taxon>
        <taxon>Euteleostomi</taxon>
        <taxon>Amphibia</taxon>
        <taxon>Batrachia</taxon>
        <taxon>Anura</taxon>
        <taxon>Pelobatoidea</taxon>
        <taxon>Pelobatidae</taxon>
        <taxon>Pelobates</taxon>
    </lineage>
</organism>
<accession>A0AAD1WPC1</accession>
<comment type="similarity">
    <text evidence="1 3">Belongs to the sulfotransferase 1 family.</text>
</comment>
<reference evidence="5" key="1">
    <citation type="submission" date="2022-03" db="EMBL/GenBank/DDBJ databases">
        <authorList>
            <person name="Alioto T."/>
            <person name="Alioto T."/>
            <person name="Gomez Garrido J."/>
        </authorList>
    </citation>
    <scope>NUCLEOTIDE SEQUENCE</scope>
</reference>
<sequence length="213" mass="24598">MRGKLELVEGVPISDVITRDWQQIKNFDARPGDILIDTYPKSGTTWMQEIVDLILNNGDEAICRRGAIFERVPFIELMCAMKPVLTSASHHSVTFSPSTQVSQFTPSAQCHHHPLIPASSSPLHRSVIYVARNARDTVTSFYHFEHMALIHPEPGTFEEYLERFMIGDVGWGSWYDHVKGFWEQKSQRNILYLFYEDLKRVRNIKISFVSDRL</sequence>
<dbReference type="Proteomes" id="UP001295444">
    <property type="component" value="Chromosome 09"/>
</dbReference>
<evidence type="ECO:0000259" key="4">
    <source>
        <dbReference type="Pfam" id="PF00685"/>
    </source>
</evidence>
<dbReference type="PANTHER" id="PTHR11783">
    <property type="entry name" value="SULFOTRANSFERASE SULT"/>
    <property type="match status" value="1"/>
</dbReference>
<evidence type="ECO:0000256" key="2">
    <source>
        <dbReference type="ARBA" id="ARBA00022679"/>
    </source>
</evidence>
<dbReference type="EC" id="2.8.2.-" evidence="3"/>
<dbReference type="Gene3D" id="3.40.50.300">
    <property type="entry name" value="P-loop containing nucleotide triphosphate hydrolases"/>
    <property type="match status" value="1"/>
</dbReference>